<evidence type="ECO:0000256" key="1">
    <source>
        <dbReference type="SAM" id="SignalP"/>
    </source>
</evidence>
<keyword evidence="1" id="KW-0732">Signal</keyword>
<comment type="caution">
    <text evidence="2">The sequence shown here is derived from an EMBL/GenBank/DDBJ whole genome shotgun (WGS) entry which is preliminary data.</text>
</comment>
<keyword evidence="3" id="KW-1185">Reference proteome</keyword>
<gene>
    <name evidence="2" type="ORF">GIB67_041966</name>
</gene>
<dbReference type="EMBL" id="JACGCM010000412">
    <property type="protein sequence ID" value="KAF6172643.1"/>
    <property type="molecule type" value="Genomic_DNA"/>
</dbReference>
<evidence type="ECO:0000313" key="3">
    <source>
        <dbReference type="Proteomes" id="UP000541444"/>
    </source>
</evidence>
<proteinExistence type="predicted"/>
<evidence type="ECO:0000313" key="2">
    <source>
        <dbReference type="EMBL" id="KAF6172643.1"/>
    </source>
</evidence>
<protein>
    <submittedName>
        <fullName evidence="2">Uncharacterized protein</fullName>
    </submittedName>
</protein>
<accession>A0A7J7NZX0</accession>
<feature type="non-terminal residue" evidence="2">
    <location>
        <position position="73"/>
    </location>
</feature>
<sequence length="73" mass="8548">LLTVCILFFDSLFAAAVKSSGFSRNLIHALLRLSNLFEGFQHLFLLELEIHVEEKRRQKGFVMERSLVTRVRR</sequence>
<organism evidence="2 3">
    <name type="scientific">Kingdonia uniflora</name>
    <dbReference type="NCBI Taxonomy" id="39325"/>
    <lineage>
        <taxon>Eukaryota</taxon>
        <taxon>Viridiplantae</taxon>
        <taxon>Streptophyta</taxon>
        <taxon>Embryophyta</taxon>
        <taxon>Tracheophyta</taxon>
        <taxon>Spermatophyta</taxon>
        <taxon>Magnoliopsida</taxon>
        <taxon>Ranunculales</taxon>
        <taxon>Circaeasteraceae</taxon>
        <taxon>Kingdonia</taxon>
    </lineage>
</organism>
<reference evidence="2 3" key="1">
    <citation type="journal article" date="2020" name="IScience">
        <title>Genome Sequencing of the Endangered Kingdonia uniflora (Circaeasteraceae, Ranunculales) Reveals Potential Mechanisms of Evolutionary Specialization.</title>
        <authorList>
            <person name="Sun Y."/>
            <person name="Deng T."/>
            <person name="Zhang A."/>
            <person name="Moore M.J."/>
            <person name="Landis J.B."/>
            <person name="Lin N."/>
            <person name="Zhang H."/>
            <person name="Zhang X."/>
            <person name="Huang J."/>
            <person name="Zhang X."/>
            <person name="Sun H."/>
            <person name="Wang H."/>
        </authorList>
    </citation>
    <scope>NUCLEOTIDE SEQUENCE [LARGE SCALE GENOMIC DNA]</scope>
    <source>
        <strain evidence="2">TB1705</strain>
        <tissue evidence="2">Leaf</tissue>
    </source>
</reference>
<feature type="signal peptide" evidence="1">
    <location>
        <begin position="1"/>
        <end position="16"/>
    </location>
</feature>
<dbReference type="AlphaFoldDB" id="A0A7J7NZX0"/>
<feature type="chain" id="PRO_5029611418" evidence="1">
    <location>
        <begin position="17"/>
        <end position="73"/>
    </location>
</feature>
<dbReference type="Proteomes" id="UP000541444">
    <property type="component" value="Unassembled WGS sequence"/>
</dbReference>
<name>A0A7J7NZX0_9MAGN</name>